<reference evidence="2 3" key="1">
    <citation type="journal article" date="2021" name="BMC Genomics">
        <title>Datura genome reveals duplications of psychoactive alkaloid biosynthetic genes and high mutation rate following tissue culture.</title>
        <authorList>
            <person name="Rajewski A."/>
            <person name="Carter-House D."/>
            <person name="Stajich J."/>
            <person name="Litt A."/>
        </authorList>
    </citation>
    <scope>NUCLEOTIDE SEQUENCE [LARGE SCALE GENOMIC DNA]</scope>
    <source>
        <strain evidence="2">AR-01</strain>
    </source>
</reference>
<comment type="caution">
    <text evidence="2">The sequence shown here is derived from an EMBL/GenBank/DDBJ whole genome shotgun (WGS) entry which is preliminary data.</text>
</comment>
<dbReference type="Proteomes" id="UP000823775">
    <property type="component" value="Unassembled WGS sequence"/>
</dbReference>
<name>A0ABS8W3T8_DATST</name>
<evidence type="ECO:0000313" key="2">
    <source>
        <dbReference type="EMBL" id="MCE2055986.1"/>
    </source>
</evidence>
<organism evidence="2 3">
    <name type="scientific">Datura stramonium</name>
    <name type="common">Jimsonweed</name>
    <name type="synonym">Common thornapple</name>
    <dbReference type="NCBI Taxonomy" id="4076"/>
    <lineage>
        <taxon>Eukaryota</taxon>
        <taxon>Viridiplantae</taxon>
        <taxon>Streptophyta</taxon>
        <taxon>Embryophyta</taxon>
        <taxon>Tracheophyta</taxon>
        <taxon>Spermatophyta</taxon>
        <taxon>Magnoliopsida</taxon>
        <taxon>eudicotyledons</taxon>
        <taxon>Gunneridae</taxon>
        <taxon>Pentapetalae</taxon>
        <taxon>asterids</taxon>
        <taxon>lamiids</taxon>
        <taxon>Solanales</taxon>
        <taxon>Solanaceae</taxon>
        <taxon>Solanoideae</taxon>
        <taxon>Datureae</taxon>
        <taxon>Datura</taxon>
    </lineage>
</organism>
<feature type="region of interest" description="Disordered" evidence="1">
    <location>
        <begin position="65"/>
        <end position="105"/>
    </location>
</feature>
<protein>
    <submittedName>
        <fullName evidence="2">Uncharacterized protein</fullName>
    </submittedName>
</protein>
<proteinExistence type="predicted"/>
<feature type="compositionally biased region" description="Acidic residues" evidence="1">
    <location>
        <begin position="65"/>
        <end position="80"/>
    </location>
</feature>
<accession>A0ABS8W3T8</accession>
<keyword evidence="3" id="KW-1185">Reference proteome</keyword>
<sequence length="105" mass="11815">MRGKILDEEDPTKSIVNEAALATARVKAYLSDIDLEIIAARSIVDQSIGRYPKLTLEEFAFYEEEELSESSKDDEDENENVDDHNISTSTFLLMKDQQSSSALIL</sequence>
<feature type="compositionally biased region" description="Polar residues" evidence="1">
    <location>
        <begin position="86"/>
        <end position="105"/>
    </location>
</feature>
<evidence type="ECO:0000313" key="3">
    <source>
        <dbReference type="Proteomes" id="UP000823775"/>
    </source>
</evidence>
<dbReference type="EMBL" id="JACEIK010006621">
    <property type="protein sequence ID" value="MCE2055986.1"/>
    <property type="molecule type" value="Genomic_DNA"/>
</dbReference>
<evidence type="ECO:0000256" key="1">
    <source>
        <dbReference type="SAM" id="MobiDB-lite"/>
    </source>
</evidence>
<gene>
    <name evidence="2" type="ORF">HAX54_043890</name>
</gene>